<dbReference type="GO" id="GO:0008360">
    <property type="term" value="P:regulation of cell shape"/>
    <property type="evidence" value="ECO:0007669"/>
    <property type="project" value="UniProtKB-KW"/>
</dbReference>
<dbReference type="PANTHER" id="PTHR21198">
    <property type="entry name" value="GLUTAMATE RACEMASE"/>
    <property type="match status" value="1"/>
</dbReference>
<feature type="active site" description="Proton donor/acceptor" evidence="7">
    <location>
        <position position="81"/>
    </location>
</feature>
<reference evidence="9" key="1">
    <citation type="submission" date="2017-09" db="EMBL/GenBank/DDBJ databases">
        <title>FDA dAtabase for Regulatory Grade micrObial Sequences (FDA-ARGOS): Supporting development and validation of Infectious Disease Dx tests.</title>
        <authorList>
            <person name="Minogue T."/>
            <person name="Wolcott M."/>
            <person name="Wasieloski L."/>
            <person name="Aguilar W."/>
            <person name="Moore D."/>
            <person name="Tallon L."/>
            <person name="Sadzewicz L."/>
            <person name="Ott S."/>
            <person name="Zhao X."/>
            <person name="Nagaraj S."/>
            <person name="Vavikolanu K."/>
            <person name="Aluvathingal J."/>
            <person name="Nadendla S."/>
            <person name="Sichtig H."/>
        </authorList>
    </citation>
    <scope>NUCLEOTIDE SEQUENCE [LARGE SCALE GENOMIC DNA]</scope>
    <source>
        <strain evidence="9">FDAARGOS_394</strain>
    </source>
</reference>
<keyword evidence="9" id="KW-1185">Reference proteome</keyword>
<feature type="active site" description="Proton donor/acceptor" evidence="7">
    <location>
        <position position="204"/>
    </location>
</feature>
<feature type="binding site" evidence="7">
    <location>
        <begin position="205"/>
        <end position="206"/>
    </location>
    <ligand>
        <name>substrate</name>
    </ligand>
</feature>
<dbReference type="GO" id="GO:0071555">
    <property type="term" value="P:cell wall organization"/>
    <property type="evidence" value="ECO:0007669"/>
    <property type="project" value="UniProtKB-KW"/>
</dbReference>
<comment type="catalytic activity">
    <reaction evidence="1 7">
        <text>L-glutamate = D-glutamate</text>
        <dbReference type="Rhea" id="RHEA:12813"/>
        <dbReference type="ChEBI" id="CHEBI:29985"/>
        <dbReference type="ChEBI" id="CHEBI:29986"/>
        <dbReference type="EC" id="5.1.1.3"/>
    </reaction>
</comment>
<evidence type="ECO:0000256" key="3">
    <source>
        <dbReference type="ARBA" id="ARBA00022960"/>
    </source>
</evidence>
<dbReference type="AlphaFoldDB" id="A0A2A7UUF3"/>
<dbReference type="PROSITE" id="PS00923">
    <property type="entry name" value="ASP_GLU_RACEMASE_1"/>
    <property type="match status" value="1"/>
</dbReference>
<dbReference type="GO" id="GO:0009252">
    <property type="term" value="P:peptidoglycan biosynthetic process"/>
    <property type="evidence" value="ECO:0007669"/>
    <property type="project" value="UniProtKB-UniRule"/>
</dbReference>
<dbReference type="NCBIfam" id="TIGR00067">
    <property type="entry name" value="glut_race"/>
    <property type="match status" value="1"/>
</dbReference>
<dbReference type="SUPFAM" id="SSF53681">
    <property type="entry name" value="Aspartate/glutamate racemase"/>
    <property type="match status" value="2"/>
</dbReference>
<evidence type="ECO:0000256" key="1">
    <source>
        <dbReference type="ARBA" id="ARBA00001602"/>
    </source>
</evidence>
<feature type="binding site" evidence="7">
    <location>
        <begin position="82"/>
        <end position="83"/>
    </location>
    <ligand>
        <name>substrate</name>
    </ligand>
</feature>
<dbReference type="UniPathway" id="UPA00219"/>
<dbReference type="EMBL" id="PDEA01000001">
    <property type="protein sequence ID" value="PEH88892.1"/>
    <property type="molecule type" value="Genomic_DNA"/>
</dbReference>
<dbReference type="Gene3D" id="3.40.50.1860">
    <property type="match status" value="2"/>
</dbReference>
<feature type="binding site" evidence="7">
    <location>
        <begin position="49"/>
        <end position="50"/>
    </location>
    <ligand>
        <name>substrate</name>
    </ligand>
</feature>
<keyword evidence="6 7" id="KW-0961">Cell wall biogenesis/degradation</keyword>
<evidence type="ECO:0000313" key="8">
    <source>
        <dbReference type="EMBL" id="PEH88892.1"/>
    </source>
</evidence>
<dbReference type="Pfam" id="PF01177">
    <property type="entry name" value="Asp_Glu_race"/>
    <property type="match status" value="1"/>
</dbReference>
<evidence type="ECO:0000256" key="2">
    <source>
        <dbReference type="ARBA" id="ARBA00013090"/>
    </source>
</evidence>
<keyword evidence="5 7" id="KW-0413">Isomerase</keyword>
<dbReference type="Proteomes" id="UP000220246">
    <property type="component" value="Unassembled WGS sequence"/>
</dbReference>
<comment type="caution">
    <text evidence="8">The sequence shown here is derived from an EMBL/GenBank/DDBJ whole genome shotgun (WGS) entry which is preliminary data.</text>
</comment>
<dbReference type="RefSeq" id="WP_066535604.1">
    <property type="nucleotide sequence ID" value="NZ_PDEA01000001.1"/>
</dbReference>
<evidence type="ECO:0000256" key="6">
    <source>
        <dbReference type="ARBA" id="ARBA00023316"/>
    </source>
</evidence>
<evidence type="ECO:0000256" key="7">
    <source>
        <dbReference type="HAMAP-Rule" id="MF_00258"/>
    </source>
</evidence>
<proteinExistence type="inferred from homology"/>
<evidence type="ECO:0000313" key="9">
    <source>
        <dbReference type="Proteomes" id="UP000220246"/>
    </source>
</evidence>
<dbReference type="InterPro" id="IPR004391">
    <property type="entry name" value="Glu_race"/>
</dbReference>
<organism evidence="8 9">
    <name type="scientific">Comamonas terrigena</name>
    <dbReference type="NCBI Taxonomy" id="32013"/>
    <lineage>
        <taxon>Bacteria</taxon>
        <taxon>Pseudomonadati</taxon>
        <taxon>Pseudomonadota</taxon>
        <taxon>Betaproteobacteria</taxon>
        <taxon>Burkholderiales</taxon>
        <taxon>Comamonadaceae</taxon>
        <taxon>Comamonas</taxon>
    </lineage>
</organism>
<dbReference type="InterPro" id="IPR001920">
    <property type="entry name" value="Asp/Glu_race"/>
</dbReference>
<protein>
    <recommendedName>
        <fullName evidence="2 7">Glutamate racemase</fullName>
        <ecNumber evidence="2 7">5.1.1.3</ecNumber>
    </recommendedName>
</protein>
<comment type="function">
    <text evidence="7">Provides the (R)-glutamate required for cell wall biosynthesis.</text>
</comment>
<dbReference type="PANTHER" id="PTHR21198:SF2">
    <property type="entry name" value="GLUTAMATE RACEMASE"/>
    <property type="match status" value="1"/>
</dbReference>
<dbReference type="GO" id="GO:0008881">
    <property type="term" value="F:glutamate racemase activity"/>
    <property type="evidence" value="ECO:0007669"/>
    <property type="project" value="UniProtKB-UniRule"/>
</dbReference>
<keyword evidence="4 7" id="KW-0573">Peptidoglycan synthesis</keyword>
<dbReference type="EC" id="5.1.1.3" evidence="2 7"/>
<keyword evidence="3 7" id="KW-0133">Cell shape</keyword>
<evidence type="ECO:0000256" key="4">
    <source>
        <dbReference type="ARBA" id="ARBA00022984"/>
    </source>
</evidence>
<dbReference type="InterPro" id="IPR015942">
    <property type="entry name" value="Asp/Glu/hydantoin_racemase"/>
</dbReference>
<dbReference type="GeneID" id="80800953"/>
<dbReference type="InterPro" id="IPR018187">
    <property type="entry name" value="Asp/Glu_racemase_AS_1"/>
</dbReference>
<feature type="binding site" evidence="7">
    <location>
        <begin position="17"/>
        <end position="18"/>
    </location>
    <ligand>
        <name>substrate</name>
    </ligand>
</feature>
<dbReference type="STRING" id="1219032.GCA_001515545_01690"/>
<dbReference type="OrthoDB" id="9801055at2"/>
<sequence length="304" mass="32083">MVSSPLSTSPAPIGVFDSGIGGLSVLQALRHELPHEQFVYLADSGNAPYGERGDAFVIARTRTVAQHMRRHYGIKALVIACNTATAAAVELLRAEMPDLPLIGVEPALKPASLSSQTHQVGVIATRGTVNSQRFARLVAEHGGRAQFHVQACDGLARAIEVSTEAPPPEDASATEIRALCARYTGALGTFGVKTGQIDTLVLGCTHYIFAKDDLRALLGPEVQLVDTGAPVARQTRRILAQAGTLAPEPASAHPDALAGPAQIQLMTTGQLGALQSAALRWLDLPAHCCRTVDVPLHTQPLPTR</sequence>
<name>A0A2A7UUF3_COMTR</name>
<comment type="similarity">
    <text evidence="7">Belongs to the aspartate/glutamate racemases family.</text>
</comment>
<dbReference type="HAMAP" id="MF_00258">
    <property type="entry name" value="Glu_racemase"/>
    <property type="match status" value="1"/>
</dbReference>
<evidence type="ECO:0000256" key="5">
    <source>
        <dbReference type="ARBA" id="ARBA00023235"/>
    </source>
</evidence>
<comment type="pathway">
    <text evidence="7">Cell wall biogenesis; peptidoglycan biosynthesis.</text>
</comment>
<gene>
    <name evidence="7 8" type="primary">murI</name>
    <name evidence="8" type="ORF">CRM82_10080</name>
</gene>
<accession>A0A2A7UUF3</accession>